<protein>
    <recommendedName>
        <fullName evidence="2">Radical SAM core domain-containing protein</fullName>
    </recommendedName>
</protein>
<dbReference type="PANTHER" id="PTHR43288:SF2">
    <property type="entry name" value="RADICAL SAM CORE DOMAIN-CONTAINING PROTEIN"/>
    <property type="match status" value="1"/>
</dbReference>
<reference evidence="1" key="1">
    <citation type="journal article" date="2015" name="Nature">
        <title>Complex archaea that bridge the gap between prokaryotes and eukaryotes.</title>
        <authorList>
            <person name="Spang A."/>
            <person name="Saw J.H."/>
            <person name="Jorgensen S.L."/>
            <person name="Zaremba-Niedzwiedzka K."/>
            <person name="Martijn J."/>
            <person name="Lind A.E."/>
            <person name="van Eijk R."/>
            <person name="Schleper C."/>
            <person name="Guy L."/>
            <person name="Ettema T.J."/>
        </authorList>
    </citation>
    <scope>NUCLEOTIDE SEQUENCE</scope>
</reference>
<dbReference type="SUPFAM" id="SSF102114">
    <property type="entry name" value="Radical SAM enzymes"/>
    <property type="match status" value="1"/>
</dbReference>
<dbReference type="PANTHER" id="PTHR43288">
    <property type="entry name" value="BIOTIN SYNTHASE-RELATED PROTEIN, RADICAL SAM SUPERFAMILY"/>
    <property type="match status" value="1"/>
</dbReference>
<sequence length="228" mass="25135">LGVVPLLKYVSSMKKLKENLDLKIVVHTGLVDEPLALGLREAMVDAAMIDIIGANETIKEVYRLKATIEDYEDSLRWLEKCGVSLSPHVVIGLHYGRIMGEMKALQIISHYEVASLVLVVLNPLPGTPMKKIEGPSSKAVGRIFQAARRMFPEIPILLGCARPPGKESLQIEIQALEAGLDGMAYPSEEILRRAKESGLRARFSEYCCSLIFDGDTADDEHSILDSFS</sequence>
<dbReference type="InterPro" id="IPR013785">
    <property type="entry name" value="Aldolase_TIM"/>
</dbReference>
<evidence type="ECO:0000313" key="1">
    <source>
        <dbReference type="EMBL" id="KKL60429.1"/>
    </source>
</evidence>
<name>A0A0F9DFN8_9ZZZZ</name>
<dbReference type="EMBL" id="LAZR01029147">
    <property type="protein sequence ID" value="KKL60429.1"/>
    <property type="molecule type" value="Genomic_DNA"/>
</dbReference>
<dbReference type="InterPro" id="IPR058240">
    <property type="entry name" value="rSAM_sf"/>
</dbReference>
<proteinExistence type="predicted"/>
<accession>A0A0F9DFN8</accession>
<evidence type="ECO:0008006" key="2">
    <source>
        <dbReference type="Google" id="ProtNLM"/>
    </source>
</evidence>
<gene>
    <name evidence="1" type="ORF">LCGC14_2205390</name>
</gene>
<feature type="non-terminal residue" evidence="1">
    <location>
        <position position="1"/>
    </location>
</feature>
<organism evidence="1">
    <name type="scientific">marine sediment metagenome</name>
    <dbReference type="NCBI Taxonomy" id="412755"/>
    <lineage>
        <taxon>unclassified sequences</taxon>
        <taxon>metagenomes</taxon>
        <taxon>ecological metagenomes</taxon>
    </lineage>
</organism>
<comment type="caution">
    <text evidence="1">The sequence shown here is derived from an EMBL/GenBank/DDBJ whole genome shotgun (WGS) entry which is preliminary data.</text>
</comment>
<dbReference type="Gene3D" id="3.20.20.70">
    <property type="entry name" value="Aldolase class I"/>
    <property type="match status" value="1"/>
</dbReference>
<dbReference type="AlphaFoldDB" id="A0A0F9DFN8"/>